<dbReference type="PATRIC" id="fig|1423766.4.peg.1894"/>
<dbReference type="AlphaFoldDB" id="A0A0R1NV09"/>
<dbReference type="EMBL" id="AZEB01000035">
    <property type="protein sequence ID" value="KRL20200.1"/>
    <property type="molecule type" value="Genomic_DNA"/>
</dbReference>
<comment type="caution">
    <text evidence="2">The sequence shown here is derived from an EMBL/GenBank/DDBJ whole genome shotgun (WGS) entry which is preliminary data.</text>
</comment>
<evidence type="ECO:0000259" key="1">
    <source>
        <dbReference type="Pfam" id="PF19087"/>
    </source>
</evidence>
<reference evidence="2 3" key="1">
    <citation type="journal article" date="2015" name="Genome Announc.">
        <title>Expanding the biotechnology potential of lactobacilli through comparative genomics of 213 strains and associated genera.</title>
        <authorList>
            <person name="Sun Z."/>
            <person name="Harris H.M."/>
            <person name="McCann A."/>
            <person name="Guo C."/>
            <person name="Argimon S."/>
            <person name="Zhang W."/>
            <person name="Yang X."/>
            <person name="Jeffery I.B."/>
            <person name="Cooney J.C."/>
            <person name="Kagawa T.F."/>
            <person name="Liu W."/>
            <person name="Song Y."/>
            <person name="Salvetti E."/>
            <person name="Wrobel A."/>
            <person name="Rasinkangas P."/>
            <person name="Parkhill J."/>
            <person name="Rea M.C."/>
            <person name="O'Sullivan O."/>
            <person name="Ritari J."/>
            <person name="Douillard F.P."/>
            <person name="Paul Ross R."/>
            <person name="Yang R."/>
            <person name="Briner A.E."/>
            <person name="Felis G.E."/>
            <person name="de Vos W.M."/>
            <person name="Barrangou R."/>
            <person name="Klaenhammer T.R."/>
            <person name="Caufield P.W."/>
            <person name="Cui Y."/>
            <person name="Zhang H."/>
            <person name="O'Toole P.W."/>
        </authorList>
    </citation>
    <scope>NUCLEOTIDE SEQUENCE [LARGE SCALE GENOMIC DNA]</scope>
    <source>
        <strain evidence="2 3">DSM 19906</strain>
    </source>
</reference>
<feature type="domain" description="DUF5776" evidence="1">
    <location>
        <begin position="71"/>
        <end position="137"/>
    </location>
</feature>
<protein>
    <recommendedName>
        <fullName evidence="1">DUF5776 domain-containing protein</fullName>
    </recommendedName>
</protein>
<evidence type="ECO:0000313" key="2">
    <source>
        <dbReference type="EMBL" id="KRL20200.1"/>
    </source>
</evidence>
<dbReference type="Proteomes" id="UP000051439">
    <property type="component" value="Unassembled WGS sequence"/>
</dbReference>
<proteinExistence type="predicted"/>
<dbReference type="RefSeq" id="WP_054655900.1">
    <property type="nucleotide sequence ID" value="NZ_AZEB01000035.1"/>
</dbReference>
<keyword evidence="3" id="KW-1185">Reference proteome</keyword>
<organism evidence="2 3">
    <name type="scientific">Lentilactobacillus kisonensis DSM 19906 = JCM 15041</name>
    <dbReference type="NCBI Taxonomy" id="1423766"/>
    <lineage>
        <taxon>Bacteria</taxon>
        <taxon>Bacillati</taxon>
        <taxon>Bacillota</taxon>
        <taxon>Bacilli</taxon>
        <taxon>Lactobacillales</taxon>
        <taxon>Lactobacillaceae</taxon>
        <taxon>Lentilactobacillus</taxon>
    </lineage>
</organism>
<accession>A0A0R1NV09</accession>
<feature type="domain" description="DUF5776" evidence="1">
    <location>
        <begin position="143"/>
        <end position="210"/>
    </location>
</feature>
<dbReference type="InterPro" id="IPR044081">
    <property type="entry name" value="DUF5776"/>
</dbReference>
<sequence length="214" mass="24968">MYKNNTFKKADRIASYAKKPRINRPMFVVTDYARSQKGRLRYVVRDVNHHSKTYGKRGVITANWNYVRPVYYRSMHKTLTVINPKGVNEYKNQNLTGKVKNYKQGIQLKVKGFVNHNLTTRYLLSNGHYVTGNRKLVISGSYKQPKQLKIKKSQYRYNNANFNKRTKLIKKGTIVTVKKWGYSHPYSTTSFGTKRYQIVGGFVTANPHFVTVMK</sequence>
<name>A0A0R1NV09_9LACO</name>
<evidence type="ECO:0000313" key="3">
    <source>
        <dbReference type="Proteomes" id="UP000051439"/>
    </source>
</evidence>
<gene>
    <name evidence="2" type="ORF">FC98_GL001832</name>
</gene>
<dbReference type="Pfam" id="PF19087">
    <property type="entry name" value="DUF5776"/>
    <property type="match status" value="2"/>
</dbReference>